<dbReference type="InterPro" id="IPR011650">
    <property type="entry name" value="Peptidase_M20_dimer"/>
</dbReference>
<dbReference type="Gene3D" id="3.40.630.10">
    <property type="entry name" value="Zn peptidases"/>
    <property type="match status" value="1"/>
</dbReference>
<evidence type="ECO:0000256" key="1">
    <source>
        <dbReference type="ARBA" id="ARBA00022801"/>
    </source>
</evidence>
<dbReference type="RefSeq" id="WP_377045568.1">
    <property type="nucleotide sequence ID" value="NZ_JBHLUN010000011.1"/>
</dbReference>
<dbReference type="PANTHER" id="PTHR11014:SF63">
    <property type="entry name" value="METALLOPEPTIDASE, PUTATIVE (AFU_ORTHOLOGUE AFUA_6G09600)-RELATED"/>
    <property type="match status" value="1"/>
</dbReference>
<sequence>MTKPDDLAALIPAMTAWRRDIHAHPELGFTEHRTAAIVARELREAGIEVAEGIATTGVVGTLRGRGAGGKGGASGNRAIALRADMDALAMPELTGAPYASTVPGVTHACGHDGHTAMLLGAAKYLAAHPERFSGTVHFIFQPAEESLGGAREMIAEGLFDRFPVDAVYGLHNVLDREPGVIAVPRTRALASSDTWEARFTGQGGHGARPHLATDAPLAAAQFIAAIHSIVARNVDPLQSAVVSVGHIAAGDSKAPNVIPSEVFVSGTARAFREEERQLLARRIPAIAEAIAAANDVAVEATYHWRNPPTINHPEQSAVAVRAAAATVGAEQVVDDPEPITPGEDFAFMLQARPGAYAFIGMGPPKHPEGQQHNPHYDFNDAILAHGAAYWCSLVETELP</sequence>
<gene>
    <name evidence="3" type="ORF">ACFFGY_16310</name>
</gene>
<dbReference type="PIRSF" id="PIRSF005962">
    <property type="entry name" value="Pept_M20D_amidohydro"/>
    <property type="match status" value="1"/>
</dbReference>
<dbReference type="EMBL" id="JBHLUN010000011">
    <property type="protein sequence ID" value="MFC0409816.1"/>
    <property type="molecule type" value="Genomic_DNA"/>
</dbReference>
<keyword evidence="4" id="KW-1185">Reference proteome</keyword>
<organism evidence="3 4">
    <name type="scientific">Roseomonas elaeocarpi</name>
    <dbReference type="NCBI Taxonomy" id="907779"/>
    <lineage>
        <taxon>Bacteria</taxon>
        <taxon>Pseudomonadati</taxon>
        <taxon>Pseudomonadota</taxon>
        <taxon>Alphaproteobacteria</taxon>
        <taxon>Acetobacterales</taxon>
        <taxon>Roseomonadaceae</taxon>
        <taxon>Roseomonas</taxon>
    </lineage>
</organism>
<keyword evidence="1" id="KW-0378">Hydrolase</keyword>
<dbReference type="SUPFAM" id="SSF55031">
    <property type="entry name" value="Bacterial exopeptidase dimerisation domain"/>
    <property type="match status" value="1"/>
</dbReference>
<dbReference type="InterPro" id="IPR017439">
    <property type="entry name" value="Amidohydrolase"/>
</dbReference>
<dbReference type="SUPFAM" id="SSF53187">
    <property type="entry name" value="Zn-dependent exopeptidases"/>
    <property type="match status" value="1"/>
</dbReference>
<name>A0ABV6JZS1_9PROT</name>
<dbReference type="InterPro" id="IPR036264">
    <property type="entry name" value="Bact_exopeptidase_dim_dom"/>
</dbReference>
<dbReference type="Proteomes" id="UP001589865">
    <property type="component" value="Unassembled WGS sequence"/>
</dbReference>
<dbReference type="Pfam" id="PF07687">
    <property type="entry name" value="M20_dimer"/>
    <property type="match status" value="1"/>
</dbReference>
<accession>A0ABV6JZS1</accession>
<dbReference type="Gene3D" id="3.30.70.360">
    <property type="match status" value="1"/>
</dbReference>
<proteinExistence type="predicted"/>
<feature type="domain" description="Peptidase M20 dimerisation" evidence="2">
    <location>
        <begin position="192"/>
        <end position="292"/>
    </location>
</feature>
<dbReference type="PANTHER" id="PTHR11014">
    <property type="entry name" value="PEPTIDASE M20 FAMILY MEMBER"/>
    <property type="match status" value="1"/>
</dbReference>
<protein>
    <submittedName>
        <fullName evidence="3">Amidohydrolase</fullName>
    </submittedName>
</protein>
<comment type="caution">
    <text evidence="3">The sequence shown here is derived from an EMBL/GenBank/DDBJ whole genome shotgun (WGS) entry which is preliminary data.</text>
</comment>
<evidence type="ECO:0000313" key="3">
    <source>
        <dbReference type="EMBL" id="MFC0409816.1"/>
    </source>
</evidence>
<dbReference type="NCBIfam" id="TIGR01891">
    <property type="entry name" value="amidohydrolases"/>
    <property type="match status" value="1"/>
</dbReference>
<dbReference type="InterPro" id="IPR002933">
    <property type="entry name" value="Peptidase_M20"/>
</dbReference>
<evidence type="ECO:0000313" key="4">
    <source>
        <dbReference type="Proteomes" id="UP001589865"/>
    </source>
</evidence>
<reference evidence="3 4" key="1">
    <citation type="submission" date="2024-09" db="EMBL/GenBank/DDBJ databases">
        <authorList>
            <person name="Sun Q."/>
            <person name="Mori K."/>
        </authorList>
    </citation>
    <scope>NUCLEOTIDE SEQUENCE [LARGE SCALE GENOMIC DNA]</scope>
    <source>
        <strain evidence="3 4">TBRC 5777</strain>
    </source>
</reference>
<dbReference type="Pfam" id="PF01546">
    <property type="entry name" value="Peptidase_M20"/>
    <property type="match status" value="1"/>
</dbReference>
<evidence type="ECO:0000259" key="2">
    <source>
        <dbReference type="Pfam" id="PF07687"/>
    </source>
</evidence>